<accession>A0ABR3DTG7</accession>
<proteinExistence type="predicted"/>
<keyword evidence="2" id="KW-1185">Reference proteome</keyword>
<evidence type="ECO:0000313" key="1">
    <source>
        <dbReference type="EMBL" id="KAL0475964.1"/>
    </source>
</evidence>
<name>A0ABR3DTG7_NEUIN</name>
<organism evidence="1 2">
    <name type="scientific">Neurospora intermedia</name>
    <dbReference type="NCBI Taxonomy" id="5142"/>
    <lineage>
        <taxon>Eukaryota</taxon>
        <taxon>Fungi</taxon>
        <taxon>Dikarya</taxon>
        <taxon>Ascomycota</taxon>
        <taxon>Pezizomycotina</taxon>
        <taxon>Sordariomycetes</taxon>
        <taxon>Sordariomycetidae</taxon>
        <taxon>Sordariales</taxon>
        <taxon>Sordariaceae</taxon>
        <taxon>Neurospora</taxon>
    </lineage>
</organism>
<evidence type="ECO:0008006" key="3">
    <source>
        <dbReference type="Google" id="ProtNLM"/>
    </source>
</evidence>
<gene>
    <name evidence="1" type="ORF">QR685DRAFT_568643</name>
</gene>
<evidence type="ECO:0000313" key="2">
    <source>
        <dbReference type="Proteomes" id="UP001451303"/>
    </source>
</evidence>
<comment type="caution">
    <text evidence="1">The sequence shown here is derived from an EMBL/GenBank/DDBJ whole genome shotgun (WGS) entry which is preliminary data.</text>
</comment>
<sequence>MAPIQRLPFELKAQIARELSDFDLYDQRNYRIAPYGHSFFNGHTYKWQPLQKAGDKPQLSFQPVYDGLFRSYIRCLLAISVRNPDAEKRRSEIETSRWAAFVDILDDLVVFGRHNTHDLRNHRCFYGLRYRLYPRGLPVVLSSDRIASYELESRKFCQPVTEVLHSILQLCQSLTAFHLHCSNGSWGQQEDTCTFWPLDTCSSWTKALEIDPFLNNLTIDIRVLEAFHVFMIMANDKFSPNIEHLTIVGSTTHEFRNNMLRMCHVCGWLSALTRLKTLRIWYGIRTVARSTVHNWNNLLLKLKATLEQLVLDGTGTLLHLRANNILGPRVLQQQWLFGPSLMLSCLPEMEKLRYLSVPIHCLRRCPEGMEPLEFLSMPNEGQDVRQFVEADVKFPKSLQRAEIMMVQKVENDRITEVKAMRIDLGKDGYTTGQIDMNGINLLLYPKNRRHIRSLFVARYSYMDSLSEPTRAQLDQFSRELRPLVLTREIDELYDASFFRAFEACVSLGEIHEDSEVRFGPTRMLSCLGDFEKLAYLKVPLHMLRQDCPKLCHVLDLVQAKLPKGLKKVDIVVFGRAELAENTNEWEQKRITPIKTFQVRL</sequence>
<reference evidence="1 2" key="1">
    <citation type="submission" date="2023-09" db="EMBL/GenBank/DDBJ databases">
        <title>Multi-omics analysis of a traditional fermented food reveals byproduct-associated fungal strains for waste-to-food upcycling.</title>
        <authorList>
            <consortium name="Lawrence Berkeley National Laboratory"/>
            <person name="Rekdal V.M."/>
            <person name="Villalobos-Escobedo J.M."/>
            <person name="Rodriguez-Valeron N."/>
            <person name="Garcia M.O."/>
            <person name="Vasquez D.P."/>
            <person name="Damayanti I."/>
            <person name="Sorensen P.M."/>
            <person name="Baidoo E.E."/>
            <person name="De Carvalho A.C."/>
            <person name="Riley R."/>
            <person name="Lipzen A."/>
            <person name="He G."/>
            <person name="Yan M."/>
            <person name="Haridas S."/>
            <person name="Daum C."/>
            <person name="Yoshinaga Y."/>
            <person name="Ng V."/>
            <person name="Grigoriev I.V."/>
            <person name="Munk R."/>
            <person name="Nuraida L."/>
            <person name="Wijaya C.H."/>
            <person name="Morales P.-C."/>
            <person name="Keasling J.D."/>
        </authorList>
    </citation>
    <scope>NUCLEOTIDE SEQUENCE [LARGE SCALE GENOMIC DNA]</scope>
    <source>
        <strain evidence="1 2">FGSC 2613</strain>
    </source>
</reference>
<dbReference type="EMBL" id="JAVLET010000001">
    <property type="protein sequence ID" value="KAL0475964.1"/>
    <property type="molecule type" value="Genomic_DNA"/>
</dbReference>
<dbReference type="Proteomes" id="UP001451303">
    <property type="component" value="Unassembled WGS sequence"/>
</dbReference>
<protein>
    <recommendedName>
        <fullName evidence="3">F-box domain-containing protein</fullName>
    </recommendedName>
</protein>